<dbReference type="EMBL" id="JACIJK010000020">
    <property type="protein sequence ID" value="MBB5717003.1"/>
    <property type="molecule type" value="Genomic_DNA"/>
</dbReference>
<dbReference type="AlphaFoldDB" id="A0A7W9BH27"/>
<organism evidence="1 2">
    <name type="scientific">Sphingomonas aerophila</name>
    <dbReference type="NCBI Taxonomy" id="1344948"/>
    <lineage>
        <taxon>Bacteria</taxon>
        <taxon>Pseudomonadati</taxon>
        <taxon>Pseudomonadota</taxon>
        <taxon>Alphaproteobacteria</taxon>
        <taxon>Sphingomonadales</taxon>
        <taxon>Sphingomonadaceae</taxon>
        <taxon>Sphingomonas</taxon>
    </lineage>
</organism>
<comment type="caution">
    <text evidence="1">The sequence shown here is derived from an EMBL/GenBank/DDBJ whole genome shotgun (WGS) entry which is preliminary data.</text>
</comment>
<reference evidence="1 2" key="1">
    <citation type="submission" date="2020-08" db="EMBL/GenBank/DDBJ databases">
        <title>Genomic Encyclopedia of Type Strains, Phase IV (KMG-IV): sequencing the most valuable type-strain genomes for metagenomic binning, comparative biology and taxonomic classification.</title>
        <authorList>
            <person name="Goeker M."/>
        </authorList>
    </citation>
    <scope>NUCLEOTIDE SEQUENCE [LARGE SCALE GENOMIC DNA]</scope>
    <source>
        <strain evidence="1 2">DSM 100044</strain>
    </source>
</reference>
<accession>A0A7W9BH27</accession>
<proteinExistence type="predicted"/>
<keyword evidence="2" id="KW-1185">Reference proteome</keyword>
<gene>
    <name evidence="1" type="ORF">FHS94_003876</name>
</gene>
<evidence type="ECO:0000313" key="2">
    <source>
        <dbReference type="Proteomes" id="UP000546200"/>
    </source>
</evidence>
<dbReference type="RefSeq" id="WP_184060735.1">
    <property type="nucleotide sequence ID" value="NZ_JACIJK010000020.1"/>
</dbReference>
<dbReference type="Proteomes" id="UP000546200">
    <property type="component" value="Unassembled WGS sequence"/>
</dbReference>
<protein>
    <submittedName>
        <fullName evidence="1">Uncharacterized protein</fullName>
    </submittedName>
</protein>
<name>A0A7W9BH27_9SPHN</name>
<sequence length="65" mass="6919">MLTTRTKRRADQGARALKHVATFYAEVAALPDEDLLDLADIFAGVAGSTISGIAAEEMNKRGISL</sequence>
<evidence type="ECO:0000313" key="1">
    <source>
        <dbReference type="EMBL" id="MBB5717003.1"/>
    </source>
</evidence>